<dbReference type="GO" id="GO:0051539">
    <property type="term" value="F:4 iron, 4 sulfur cluster binding"/>
    <property type="evidence" value="ECO:0007669"/>
    <property type="project" value="UniProtKB-UniRule"/>
</dbReference>
<evidence type="ECO:0000256" key="6">
    <source>
        <dbReference type="PIRNR" id="PIRNR000139"/>
    </source>
</evidence>
<keyword evidence="4 6" id="KW-0408">Iron</keyword>
<evidence type="ECO:0000256" key="2">
    <source>
        <dbReference type="ARBA" id="ARBA00022723"/>
    </source>
</evidence>
<dbReference type="InterPro" id="IPR017896">
    <property type="entry name" value="4Fe4S_Fe-S-bd"/>
</dbReference>
<evidence type="ECO:0000313" key="8">
    <source>
        <dbReference type="EMBL" id="GAW93500.1"/>
    </source>
</evidence>
<dbReference type="Pfam" id="PF13183">
    <property type="entry name" value="Fer4_8"/>
    <property type="match status" value="1"/>
</dbReference>
<dbReference type="InterPro" id="IPR004017">
    <property type="entry name" value="Cys_rich_dom"/>
</dbReference>
<dbReference type="RefSeq" id="WP_088554629.1">
    <property type="nucleotide sequence ID" value="NZ_BDGJ01000145.1"/>
</dbReference>
<dbReference type="GO" id="GO:0046872">
    <property type="term" value="F:metal ion binding"/>
    <property type="evidence" value="ECO:0007669"/>
    <property type="project" value="UniProtKB-UniRule"/>
</dbReference>
<keyword evidence="5 6" id="KW-0411">Iron-sulfur</keyword>
<feature type="domain" description="4Fe-4S ferredoxin-type" evidence="7">
    <location>
        <begin position="4"/>
        <end position="36"/>
    </location>
</feature>
<keyword evidence="6" id="KW-0249">Electron transport</keyword>
<keyword evidence="1 6" id="KW-0004">4Fe-4S</keyword>
<dbReference type="GO" id="GO:0019154">
    <property type="term" value="F:glycolate dehydrogenase activity"/>
    <property type="evidence" value="ECO:0007669"/>
    <property type="project" value="UniProtKB-EC"/>
</dbReference>
<dbReference type="Proteomes" id="UP000197032">
    <property type="component" value="Unassembled WGS sequence"/>
</dbReference>
<comment type="catalytic activity">
    <reaction evidence="6">
        <text>(R)-lactate + A = pyruvate + AH2</text>
        <dbReference type="Rhea" id="RHEA:15089"/>
        <dbReference type="ChEBI" id="CHEBI:13193"/>
        <dbReference type="ChEBI" id="CHEBI:15361"/>
        <dbReference type="ChEBI" id="CHEBI:16004"/>
        <dbReference type="ChEBI" id="CHEBI:17499"/>
    </reaction>
</comment>
<evidence type="ECO:0000256" key="5">
    <source>
        <dbReference type="ARBA" id="ARBA00023014"/>
    </source>
</evidence>
<dbReference type="PIRSF" id="PIRSF000139">
    <property type="entry name" value="Glc_ox_4Fe-4S"/>
    <property type="match status" value="1"/>
</dbReference>
<dbReference type="Gene3D" id="1.10.1060.10">
    <property type="entry name" value="Alpha-helical ferredoxin"/>
    <property type="match status" value="1"/>
</dbReference>
<evidence type="ECO:0000259" key="7">
    <source>
        <dbReference type="PROSITE" id="PS51379"/>
    </source>
</evidence>
<comment type="catalytic activity">
    <reaction evidence="6">
        <text>glycolate + A = glyoxylate + AH2</text>
        <dbReference type="Rhea" id="RHEA:21264"/>
        <dbReference type="ChEBI" id="CHEBI:13193"/>
        <dbReference type="ChEBI" id="CHEBI:17499"/>
        <dbReference type="ChEBI" id="CHEBI:29805"/>
        <dbReference type="ChEBI" id="CHEBI:36655"/>
        <dbReference type="EC" id="1.1.99.14"/>
    </reaction>
</comment>
<dbReference type="OrthoDB" id="5241828at2"/>
<dbReference type="PANTHER" id="PTHR32479">
    <property type="entry name" value="GLYCOLATE OXIDASE IRON-SULFUR SUBUNIT"/>
    <property type="match status" value="1"/>
</dbReference>
<comment type="caution">
    <text evidence="8">The sequence shown here is derived from an EMBL/GenBank/DDBJ whole genome shotgun (WGS) entry which is preliminary data.</text>
</comment>
<name>A0A1Z5HW55_9FIRM</name>
<dbReference type="EC" id="1.1.99.14" evidence="6"/>
<dbReference type="InterPro" id="IPR009051">
    <property type="entry name" value="Helical_ferredxn"/>
</dbReference>
<gene>
    <name evidence="8" type="ORF">KKC1_26310</name>
</gene>
<dbReference type="InterPro" id="IPR017900">
    <property type="entry name" value="4Fe4S_Fe_S_CS"/>
</dbReference>
<dbReference type="EMBL" id="BDGJ01000145">
    <property type="protein sequence ID" value="GAW93500.1"/>
    <property type="molecule type" value="Genomic_DNA"/>
</dbReference>
<organism evidence="8 9">
    <name type="scientific">Calderihabitans maritimus</name>
    <dbReference type="NCBI Taxonomy" id="1246530"/>
    <lineage>
        <taxon>Bacteria</taxon>
        <taxon>Bacillati</taxon>
        <taxon>Bacillota</taxon>
        <taxon>Clostridia</taxon>
        <taxon>Neomoorellales</taxon>
        <taxon>Calderihabitantaceae</taxon>
        <taxon>Calderihabitans</taxon>
    </lineage>
</organism>
<dbReference type="PROSITE" id="PS00198">
    <property type="entry name" value="4FE4S_FER_1"/>
    <property type="match status" value="2"/>
</dbReference>
<keyword evidence="3" id="KW-0677">Repeat</keyword>
<dbReference type="InterPro" id="IPR012257">
    <property type="entry name" value="Glc_ox_4Fe-4S"/>
</dbReference>
<evidence type="ECO:0000256" key="1">
    <source>
        <dbReference type="ARBA" id="ARBA00022485"/>
    </source>
</evidence>
<dbReference type="Pfam" id="PF02754">
    <property type="entry name" value="CCG"/>
    <property type="match status" value="2"/>
</dbReference>
<comment type="function">
    <text evidence="6">Component of a complex that catalyzes the oxidation of glycolate to glyoxylate.</text>
</comment>
<accession>A0A1Z5HW55</accession>
<dbReference type="AlphaFoldDB" id="A0A1Z5HW55"/>
<proteinExistence type="predicted"/>
<feature type="domain" description="4Fe-4S ferredoxin-type" evidence="7">
    <location>
        <begin position="57"/>
        <end position="88"/>
    </location>
</feature>
<keyword evidence="6" id="KW-0813">Transport</keyword>
<dbReference type="SUPFAM" id="SSF46548">
    <property type="entry name" value="alpha-helical ferredoxin"/>
    <property type="match status" value="1"/>
</dbReference>
<comment type="cofactor">
    <cofactor evidence="6">
        <name>[4Fe-4S] cluster</name>
        <dbReference type="ChEBI" id="CHEBI:49883"/>
    </cofactor>
    <text evidence="6">Binds 2 [4Fe-4S] clusters.</text>
</comment>
<evidence type="ECO:0000256" key="3">
    <source>
        <dbReference type="ARBA" id="ARBA00022737"/>
    </source>
</evidence>
<evidence type="ECO:0000313" key="9">
    <source>
        <dbReference type="Proteomes" id="UP000197032"/>
    </source>
</evidence>
<dbReference type="PROSITE" id="PS51379">
    <property type="entry name" value="4FE4S_FER_2"/>
    <property type="match status" value="2"/>
</dbReference>
<protein>
    <recommendedName>
        <fullName evidence="6">Glycolate oxidase iron-sulfur subunit</fullName>
        <ecNumber evidence="6">1.1.99.14</ecNumber>
    </recommendedName>
</protein>
<reference evidence="9" key="1">
    <citation type="journal article" date="2017" name="Appl. Environ. Microbiol.">
        <title>Genomic analysis of Calderihabitans maritimus KKC1, a thermophilic hydrogenogenic carboxydotrophic bacterium isolated from marine sediment.</title>
        <authorList>
            <person name="Omae K."/>
            <person name="Yoneda Y."/>
            <person name="Fukuyama Y."/>
            <person name="Yoshida T."/>
            <person name="Sako Y."/>
        </authorList>
    </citation>
    <scope>NUCLEOTIDE SEQUENCE [LARGE SCALE GENOMIC DNA]</scope>
    <source>
        <strain evidence="9">KKC1</strain>
    </source>
</reference>
<keyword evidence="9" id="KW-1185">Reference proteome</keyword>
<evidence type="ECO:0000256" key="4">
    <source>
        <dbReference type="ARBA" id="ARBA00023004"/>
    </source>
</evidence>
<dbReference type="PANTHER" id="PTHR32479:SF17">
    <property type="entry name" value="GLYCOLATE OXIDASE IRON-SULFUR SUBUNIT"/>
    <property type="match status" value="1"/>
</dbReference>
<sequence>MFREVPAVKDLIKKCVRCGQCRSVCPIFSEIRIEGAAPRAHVFLVQLLRDGELKPSSQLAQRASRCLLCQACSKNCPSGIPVDQMVAAARAHLVDYGDSSLKRFLLRNLWTDSTSLRFIGFFLWGYQASGLRSLARRAGLTRFLPSTLSRAEKLLSPVPHPPAAKLPAVNPARGSRRLRVGYFLGCATSLFYPSVARATVEVLTRNGCEVVIPRRLNCCGMPHLANGEAETARQVMQNNVEAFLEAGVDTVVTDCASCSSMLEGHYFDQLFAGNPFLEKAKEFSRKVYDLTAFLADKLELSQEFGQLPATSVTYHDPCHSIHGQGIKKQPRKLLQMLPGVKFVENDSAGQCCGGAGTFSMNHYDLSMRILNRKIEAIRQTGASAVATSCPACSMQLRHGMEQHGLNLTILHPVELLARSYRIAEKTTAASKTG</sequence>
<keyword evidence="2 6" id="KW-0479">Metal-binding</keyword>